<dbReference type="EMBL" id="JAMSHJ010000004">
    <property type="protein sequence ID" value="KAI5422036.1"/>
    <property type="molecule type" value="Genomic_DNA"/>
</dbReference>
<dbReference type="Pfam" id="PF24924">
    <property type="entry name" value="DUF7745"/>
    <property type="match status" value="1"/>
</dbReference>
<dbReference type="Gramene" id="Psat04G0547600-T1">
    <property type="protein sequence ID" value="KAI5422036.1"/>
    <property type="gene ID" value="KIW84_045476"/>
</dbReference>
<dbReference type="InterPro" id="IPR056647">
    <property type="entry name" value="DUF7745"/>
</dbReference>
<protein>
    <recommendedName>
        <fullName evidence="1">DUF7745 domain-containing protein</fullName>
    </recommendedName>
</protein>
<reference evidence="2 3" key="1">
    <citation type="journal article" date="2022" name="Nat. Genet.">
        <title>Improved pea reference genome and pan-genome highlight genomic features and evolutionary characteristics.</title>
        <authorList>
            <person name="Yang T."/>
            <person name="Liu R."/>
            <person name="Luo Y."/>
            <person name="Hu S."/>
            <person name="Wang D."/>
            <person name="Wang C."/>
            <person name="Pandey M.K."/>
            <person name="Ge S."/>
            <person name="Xu Q."/>
            <person name="Li N."/>
            <person name="Li G."/>
            <person name="Huang Y."/>
            <person name="Saxena R.K."/>
            <person name="Ji Y."/>
            <person name="Li M."/>
            <person name="Yan X."/>
            <person name="He Y."/>
            <person name="Liu Y."/>
            <person name="Wang X."/>
            <person name="Xiang C."/>
            <person name="Varshney R.K."/>
            <person name="Ding H."/>
            <person name="Gao S."/>
            <person name="Zong X."/>
        </authorList>
    </citation>
    <scope>NUCLEOTIDE SEQUENCE [LARGE SCALE GENOMIC DNA]</scope>
    <source>
        <strain evidence="2 3">cv. Zhongwan 6</strain>
    </source>
</reference>
<dbReference type="AlphaFoldDB" id="A0A9D4XJ49"/>
<name>A0A9D4XJ49_PEA</name>
<gene>
    <name evidence="2" type="ORF">KIW84_045476</name>
</gene>
<feature type="domain" description="DUF7745" evidence="1">
    <location>
        <begin position="3"/>
        <end position="66"/>
    </location>
</feature>
<comment type="caution">
    <text evidence="2">The sequence shown here is derived from an EMBL/GenBank/DDBJ whole genome shotgun (WGS) entry which is preliminary data.</text>
</comment>
<proteinExistence type="predicted"/>
<accession>A0A9D4XJ49</accession>
<evidence type="ECO:0000259" key="1">
    <source>
        <dbReference type="Pfam" id="PF24924"/>
    </source>
</evidence>
<dbReference type="Proteomes" id="UP001058974">
    <property type="component" value="Chromosome 4"/>
</dbReference>
<keyword evidence="3" id="KW-1185">Reference proteome</keyword>
<organism evidence="2 3">
    <name type="scientific">Pisum sativum</name>
    <name type="common">Garden pea</name>
    <name type="synonym">Lathyrus oleraceus</name>
    <dbReference type="NCBI Taxonomy" id="3888"/>
    <lineage>
        <taxon>Eukaryota</taxon>
        <taxon>Viridiplantae</taxon>
        <taxon>Streptophyta</taxon>
        <taxon>Embryophyta</taxon>
        <taxon>Tracheophyta</taxon>
        <taxon>Spermatophyta</taxon>
        <taxon>Magnoliopsida</taxon>
        <taxon>eudicotyledons</taxon>
        <taxon>Gunneridae</taxon>
        <taxon>Pentapetalae</taxon>
        <taxon>rosids</taxon>
        <taxon>fabids</taxon>
        <taxon>Fabales</taxon>
        <taxon>Fabaceae</taxon>
        <taxon>Papilionoideae</taxon>
        <taxon>50 kb inversion clade</taxon>
        <taxon>NPAAA clade</taxon>
        <taxon>Hologalegina</taxon>
        <taxon>IRL clade</taxon>
        <taxon>Fabeae</taxon>
        <taxon>Lathyrus</taxon>
    </lineage>
</organism>
<evidence type="ECO:0000313" key="3">
    <source>
        <dbReference type="Proteomes" id="UP001058974"/>
    </source>
</evidence>
<sequence>MAHLIWERLKEDELEEFILHGGETSYKELIRKVTWAWEKVHVKDNKLKRKDTSSEESYTPWVKEIVCLIKPPFVIDPTYVPDTPDPIIVSIKEVDRLKDIIVRLEQDKERLENSPYDATYEKNQISYEHGHKDKQVLENMEELQAEKIKIKKTLGGLFSVGVNFENLNGRLKEAQDEGQRWKRAWELDIWEQHERESIMLPLNWMRIYQELLNFREHVHLQNQDHELLTVQAAQLEGEIQHLRDLSPAAQVIDQEQGGRA</sequence>
<evidence type="ECO:0000313" key="2">
    <source>
        <dbReference type="EMBL" id="KAI5422036.1"/>
    </source>
</evidence>